<dbReference type="GO" id="GO:0005524">
    <property type="term" value="F:ATP binding"/>
    <property type="evidence" value="ECO:0007669"/>
    <property type="project" value="UniProtKB-KW"/>
</dbReference>
<proteinExistence type="predicted"/>
<dbReference type="Proteomes" id="UP000315901">
    <property type="component" value="Unassembled WGS sequence"/>
</dbReference>
<dbReference type="InterPro" id="IPR027417">
    <property type="entry name" value="P-loop_NTPase"/>
</dbReference>
<keyword evidence="3" id="KW-1185">Reference proteome</keyword>
<accession>A0A501VZD7</accession>
<keyword evidence="2" id="KW-0067">ATP-binding</keyword>
<protein>
    <submittedName>
        <fullName evidence="2">ATP-binding protein</fullName>
    </submittedName>
</protein>
<reference evidence="2 3" key="1">
    <citation type="submission" date="2019-06" db="EMBL/GenBank/DDBJ databases">
        <title>A novel bacterium of genus Marinomonas, isolated from coastal sand.</title>
        <authorList>
            <person name="Huang H."/>
            <person name="Mo K."/>
            <person name="Hu Y."/>
        </authorList>
    </citation>
    <scope>NUCLEOTIDE SEQUENCE [LARGE SCALE GENOMIC DNA]</scope>
    <source>
        <strain evidence="2 3">HB171799</strain>
    </source>
</reference>
<dbReference type="EMBL" id="VFRR01000132">
    <property type="protein sequence ID" value="TPE42789.1"/>
    <property type="molecule type" value="Genomic_DNA"/>
</dbReference>
<keyword evidence="2" id="KW-0547">Nucleotide-binding</keyword>
<comment type="caution">
    <text evidence="2">The sequence shown here is derived from an EMBL/GenBank/DDBJ whole genome shotgun (WGS) entry which is preliminary data.</text>
</comment>
<dbReference type="InterPro" id="IPR049945">
    <property type="entry name" value="AAA_22"/>
</dbReference>
<evidence type="ECO:0000313" key="3">
    <source>
        <dbReference type="Proteomes" id="UP000315901"/>
    </source>
</evidence>
<dbReference type="Pfam" id="PF13401">
    <property type="entry name" value="AAA_22"/>
    <property type="match status" value="1"/>
</dbReference>
<dbReference type="AlphaFoldDB" id="A0A501VZD7"/>
<dbReference type="GO" id="GO:0016887">
    <property type="term" value="F:ATP hydrolysis activity"/>
    <property type="evidence" value="ECO:0007669"/>
    <property type="project" value="InterPro"/>
</dbReference>
<dbReference type="OrthoDB" id="5593847at2"/>
<dbReference type="Gene3D" id="3.40.50.300">
    <property type="entry name" value="P-loop containing nucleotide triphosphate hydrolases"/>
    <property type="match status" value="1"/>
</dbReference>
<evidence type="ECO:0000313" key="2">
    <source>
        <dbReference type="EMBL" id="TPE42789.1"/>
    </source>
</evidence>
<gene>
    <name evidence="2" type="ORF">FJM67_17420</name>
</gene>
<sequence length="200" mass="22708">MPKSLARSSRNTQRQIIDFNEDDCSAPKPIRAHNICRILDEYFQPLSAHARLAERIDTMIRLGYVARNPVTGDLNKHLQNGYERLMTGDLQAFRFNEARSSAQSATLIGCSGAGKTTALRRVLGSYPQVIFHPQHNLDQVVYLKIDCSHDGSLKEICFNFFRGLDRLLGTDYENKYGLKKRNGTETLLGNMRLSRQCETI</sequence>
<name>A0A501VZD7_9GAMM</name>
<feature type="domain" description="ORC1/DEAH AAA+ ATPase" evidence="1">
    <location>
        <begin position="99"/>
        <end position="181"/>
    </location>
</feature>
<evidence type="ECO:0000259" key="1">
    <source>
        <dbReference type="Pfam" id="PF13401"/>
    </source>
</evidence>
<organism evidence="2 3">
    <name type="scientific">Maribrevibacterium harenarium</name>
    <dbReference type="NCBI Taxonomy" id="2589817"/>
    <lineage>
        <taxon>Bacteria</taxon>
        <taxon>Pseudomonadati</taxon>
        <taxon>Pseudomonadota</taxon>
        <taxon>Gammaproteobacteria</taxon>
        <taxon>Oceanospirillales</taxon>
        <taxon>Oceanospirillaceae</taxon>
        <taxon>Maribrevibacterium</taxon>
    </lineage>
</organism>